<evidence type="ECO:0000313" key="5">
    <source>
        <dbReference type="EMBL" id="TWE16888.1"/>
    </source>
</evidence>
<evidence type="ECO:0000256" key="1">
    <source>
        <dbReference type="ARBA" id="ARBA00023015"/>
    </source>
</evidence>
<keyword evidence="3" id="KW-0804">Transcription</keyword>
<dbReference type="RefSeq" id="WP_145789338.1">
    <property type="nucleotide sequence ID" value="NZ_BAAABR010000054.1"/>
</dbReference>
<dbReference type="PRINTS" id="PR00035">
    <property type="entry name" value="HTHGNTR"/>
</dbReference>
<dbReference type="EMBL" id="VIVR01000001">
    <property type="protein sequence ID" value="TWE16888.1"/>
    <property type="molecule type" value="Genomic_DNA"/>
</dbReference>
<dbReference type="Pfam" id="PF00392">
    <property type="entry name" value="GntR"/>
    <property type="match status" value="2"/>
</dbReference>
<accession>A0A561EMP2</accession>
<feature type="domain" description="HTH gntR-type" evidence="4">
    <location>
        <begin position="73"/>
        <end position="141"/>
    </location>
</feature>
<proteinExistence type="predicted"/>
<name>A0A561EMP2_9ACTN</name>
<sequence length="149" mass="15465">MSERSPRGTYLQIAEALRAEIGDSSGLTALPSEAELMAQYGVARSTVGRALKVLTDEGVIRSQQGARRTVAAAEAAPTVYDRIAGVIAKEGLAPGDGFPSESDLCNLTGASRGTVRRALAQLEGAGVLEVRQGKGRFVRALPSTTPPTA</sequence>
<dbReference type="Gene3D" id="1.10.10.10">
    <property type="entry name" value="Winged helix-like DNA-binding domain superfamily/Winged helix DNA-binding domain"/>
    <property type="match status" value="2"/>
</dbReference>
<evidence type="ECO:0000256" key="3">
    <source>
        <dbReference type="ARBA" id="ARBA00023163"/>
    </source>
</evidence>
<dbReference type="Proteomes" id="UP000318416">
    <property type="component" value="Unassembled WGS sequence"/>
</dbReference>
<keyword evidence="1" id="KW-0805">Transcription regulation</keyword>
<dbReference type="SUPFAM" id="SSF46785">
    <property type="entry name" value="Winged helix' DNA-binding domain"/>
    <property type="match status" value="2"/>
</dbReference>
<dbReference type="CDD" id="cd07377">
    <property type="entry name" value="WHTH_GntR"/>
    <property type="match status" value="2"/>
</dbReference>
<reference evidence="5 6" key="1">
    <citation type="submission" date="2019-06" db="EMBL/GenBank/DDBJ databases">
        <title>Sequencing the genomes of 1000 actinobacteria strains.</title>
        <authorList>
            <person name="Klenk H.-P."/>
        </authorList>
    </citation>
    <scope>NUCLEOTIDE SEQUENCE [LARGE SCALE GENOMIC DNA]</scope>
    <source>
        <strain evidence="5 6">DSM 41649</strain>
    </source>
</reference>
<dbReference type="PANTHER" id="PTHR44846:SF1">
    <property type="entry name" value="MANNOSYL-D-GLYCERATE TRANSPORT_METABOLISM SYSTEM REPRESSOR MNGR-RELATED"/>
    <property type="match status" value="1"/>
</dbReference>
<evidence type="ECO:0000256" key="2">
    <source>
        <dbReference type="ARBA" id="ARBA00023125"/>
    </source>
</evidence>
<comment type="caution">
    <text evidence="5">The sequence shown here is derived from an EMBL/GenBank/DDBJ whole genome shotgun (WGS) entry which is preliminary data.</text>
</comment>
<keyword evidence="2" id="KW-0238">DNA-binding</keyword>
<evidence type="ECO:0000313" key="6">
    <source>
        <dbReference type="Proteomes" id="UP000318416"/>
    </source>
</evidence>
<dbReference type="SMART" id="SM00345">
    <property type="entry name" value="HTH_GNTR"/>
    <property type="match status" value="2"/>
</dbReference>
<dbReference type="InterPro" id="IPR036388">
    <property type="entry name" value="WH-like_DNA-bd_sf"/>
</dbReference>
<dbReference type="GO" id="GO:0003700">
    <property type="term" value="F:DNA-binding transcription factor activity"/>
    <property type="evidence" value="ECO:0007669"/>
    <property type="project" value="InterPro"/>
</dbReference>
<dbReference type="AlphaFoldDB" id="A0A561EMP2"/>
<dbReference type="InterPro" id="IPR000524">
    <property type="entry name" value="Tscrpt_reg_HTH_GntR"/>
</dbReference>
<dbReference type="GO" id="GO:0045892">
    <property type="term" value="P:negative regulation of DNA-templated transcription"/>
    <property type="evidence" value="ECO:0007669"/>
    <property type="project" value="TreeGrafter"/>
</dbReference>
<dbReference type="PROSITE" id="PS50949">
    <property type="entry name" value="HTH_GNTR"/>
    <property type="match status" value="2"/>
</dbReference>
<protein>
    <submittedName>
        <fullName evidence="5">Regulatory GntR family protein</fullName>
    </submittedName>
</protein>
<dbReference type="InterPro" id="IPR036390">
    <property type="entry name" value="WH_DNA-bd_sf"/>
</dbReference>
<feature type="domain" description="HTH gntR-type" evidence="4">
    <location>
        <begin position="7"/>
        <end position="73"/>
    </location>
</feature>
<dbReference type="GO" id="GO:0003677">
    <property type="term" value="F:DNA binding"/>
    <property type="evidence" value="ECO:0007669"/>
    <property type="project" value="UniProtKB-KW"/>
</dbReference>
<keyword evidence="6" id="KW-1185">Reference proteome</keyword>
<dbReference type="OrthoDB" id="3532720at2"/>
<organism evidence="5 6">
    <name type="scientific">Kitasatospora atroaurantiaca</name>
    <dbReference type="NCBI Taxonomy" id="285545"/>
    <lineage>
        <taxon>Bacteria</taxon>
        <taxon>Bacillati</taxon>
        <taxon>Actinomycetota</taxon>
        <taxon>Actinomycetes</taxon>
        <taxon>Kitasatosporales</taxon>
        <taxon>Streptomycetaceae</taxon>
        <taxon>Kitasatospora</taxon>
    </lineage>
</organism>
<gene>
    <name evidence="5" type="ORF">FB465_1882</name>
</gene>
<dbReference type="PANTHER" id="PTHR44846">
    <property type="entry name" value="MANNOSYL-D-GLYCERATE TRANSPORT/METABOLISM SYSTEM REPRESSOR MNGR-RELATED"/>
    <property type="match status" value="1"/>
</dbReference>
<dbReference type="InterPro" id="IPR050679">
    <property type="entry name" value="Bact_HTH_transcr_reg"/>
</dbReference>
<evidence type="ECO:0000259" key="4">
    <source>
        <dbReference type="PROSITE" id="PS50949"/>
    </source>
</evidence>